<reference evidence="1 2" key="1">
    <citation type="submission" date="2019-12" db="EMBL/GenBank/DDBJ databases">
        <authorList>
            <person name="Alioto T."/>
            <person name="Alioto T."/>
            <person name="Gomez Garrido J."/>
        </authorList>
    </citation>
    <scope>NUCLEOTIDE SEQUENCE [LARGE SCALE GENOMIC DNA]</scope>
</reference>
<name>A0A8S0UD49_OLEEU</name>
<protein>
    <submittedName>
        <fullName evidence="1">Uncharacterized protein</fullName>
    </submittedName>
</protein>
<gene>
    <name evidence="1" type="ORF">OLEA9_A085096</name>
</gene>
<dbReference type="Gramene" id="OE9A085096T1">
    <property type="protein sequence ID" value="OE9A085096C1"/>
    <property type="gene ID" value="OE9A085096"/>
</dbReference>
<dbReference type="Proteomes" id="UP000594638">
    <property type="component" value="Unassembled WGS sequence"/>
</dbReference>
<comment type="caution">
    <text evidence="1">The sequence shown here is derived from an EMBL/GenBank/DDBJ whole genome shotgun (WGS) entry which is preliminary data.</text>
</comment>
<evidence type="ECO:0000313" key="2">
    <source>
        <dbReference type="Proteomes" id="UP000594638"/>
    </source>
</evidence>
<keyword evidence="2" id="KW-1185">Reference proteome</keyword>
<dbReference type="EMBL" id="CACTIH010007508">
    <property type="protein sequence ID" value="CAA3014823.1"/>
    <property type="molecule type" value="Genomic_DNA"/>
</dbReference>
<dbReference type="AlphaFoldDB" id="A0A8S0UD49"/>
<accession>A0A8S0UD49</accession>
<organism evidence="1 2">
    <name type="scientific">Olea europaea subsp. europaea</name>
    <dbReference type="NCBI Taxonomy" id="158383"/>
    <lineage>
        <taxon>Eukaryota</taxon>
        <taxon>Viridiplantae</taxon>
        <taxon>Streptophyta</taxon>
        <taxon>Embryophyta</taxon>
        <taxon>Tracheophyta</taxon>
        <taxon>Spermatophyta</taxon>
        <taxon>Magnoliopsida</taxon>
        <taxon>eudicotyledons</taxon>
        <taxon>Gunneridae</taxon>
        <taxon>Pentapetalae</taxon>
        <taxon>asterids</taxon>
        <taxon>lamiids</taxon>
        <taxon>Lamiales</taxon>
        <taxon>Oleaceae</taxon>
        <taxon>Oleeae</taxon>
        <taxon>Olea</taxon>
    </lineage>
</organism>
<evidence type="ECO:0000313" key="1">
    <source>
        <dbReference type="EMBL" id="CAA3014823.1"/>
    </source>
</evidence>
<sequence>MGATQSVGFSQHLQLSFSIHPDGQVTQVKNVAGKSTNRNLHYLFTLCTRLASHEFCEGRATYFSPFV</sequence>
<proteinExistence type="predicted"/>